<reference evidence="1" key="1">
    <citation type="journal article" date="2021" name="Environ. Microbiol.">
        <title>Gene family expansions and transcriptome signatures uncover fungal adaptations to wood decay.</title>
        <authorList>
            <person name="Hage H."/>
            <person name="Miyauchi S."/>
            <person name="Viragh M."/>
            <person name="Drula E."/>
            <person name="Min B."/>
            <person name="Chaduli D."/>
            <person name="Navarro D."/>
            <person name="Favel A."/>
            <person name="Norest M."/>
            <person name="Lesage-Meessen L."/>
            <person name="Balint B."/>
            <person name="Merenyi Z."/>
            <person name="de Eugenio L."/>
            <person name="Morin E."/>
            <person name="Martinez A.T."/>
            <person name="Baldrian P."/>
            <person name="Stursova M."/>
            <person name="Martinez M.J."/>
            <person name="Novotny C."/>
            <person name="Magnuson J.K."/>
            <person name="Spatafora J.W."/>
            <person name="Maurice S."/>
            <person name="Pangilinan J."/>
            <person name="Andreopoulos W."/>
            <person name="LaButti K."/>
            <person name="Hundley H."/>
            <person name="Na H."/>
            <person name="Kuo A."/>
            <person name="Barry K."/>
            <person name="Lipzen A."/>
            <person name="Henrissat B."/>
            <person name="Riley R."/>
            <person name="Ahrendt S."/>
            <person name="Nagy L.G."/>
            <person name="Grigoriev I.V."/>
            <person name="Martin F."/>
            <person name="Rosso M.N."/>
        </authorList>
    </citation>
    <scope>NUCLEOTIDE SEQUENCE</scope>
    <source>
        <strain evidence="1">CBS 384.51</strain>
    </source>
</reference>
<comment type="caution">
    <text evidence="1">The sequence shown here is derived from an EMBL/GenBank/DDBJ whole genome shotgun (WGS) entry which is preliminary data.</text>
</comment>
<dbReference type="EMBL" id="MU274952">
    <property type="protein sequence ID" value="KAI0083855.1"/>
    <property type="molecule type" value="Genomic_DNA"/>
</dbReference>
<evidence type="ECO:0000313" key="2">
    <source>
        <dbReference type="Proteomes" id="UP001055072"/>
    </source>
</evidence>
<proteinExistence type="predicted"/>
<protein>
    <submittedName>
        <fullName evidence="1">ANTH domain-containing protein</fullName>
    </submittedName>
</protein>
<evidence type="ECO:0000313" key="1">
    <source>
        <dbReference type="EMBL" id="KAI0083855.1"/>
    </source>
</evidence>
<name>A0ACB8TPB4_9APHY</name>
<organism evidence="1 2">
    <name type="scientific">Irpex rosettiformis</name>
    <dbReference type="NCBI Taxonomy" id="378272"/>
    <lineage>
        <taxon>Eukaryota</taxon>
        <taxon>Fungi</taxon>
        <taxon>Dikarya</taxon>
        <taxon>Basidiomycota</taxon>
        <taxon>Agaricomycotina</taxon>
        <taxon>Agaricomycetes</taxon>
        <taxon>Polyporales</taxon>
        <taxon>Irpicaceae</taxon>
        <taxon>Irpex</taxon>
    </lineage>
</organism>
<sequence length="962" mass="101929">MSSSFDKAVKGACKPKAAPPKPKYLDPIIAATWSEDGAVHDVCKALTPRFREPNAIVVFKALIVLHTMIRNGATDNVLSYLCSSDILRLRNISAGHWEGYNAPQNLQNYAIYLDTRIRAYRDLKHDAIRVQSETNRDMRNSAAIEEDRLHEYDRRSRFGKRRGRDSDEGSNGLSGSGPQRSKTIAGRKLRVMTVEKGLLRETKIVQKQIDSLVETRFYLDDLEDELNITALRMLVKDLLILFQACNEGVINVLEHYFEMSKIDAREALAIYRHFCKQTERVVEYLGVAKKLQNLLNVPIPNLRHAPVSLAGSLEEYLNDPNFEQNRIEYKTNKEIADRNTKNGVKPTAKQPDSASQTKDAMPTQPAASSSSSNGPSPDSSKTPQAMIDFFTTIEEEQHSMFNPTTNSPTSNYFQQQAAANPFAQRQFGGGQPFVPPMQTGQPFGAMYNQPMQTGFVAPQQTGFNPFNQQQPMQGFGGTQVVQLQATGFLAPQMTGANPFRQSTLFPHNTGVPGPFGLPQQQQPQAQPQVPSATGVNPFPSTTGPFGQQQTGFNSFPSSNQLQQQHFGTNPFPSLGGPATGSTMSTSPFPQQNVAGPTNPFPSFSSNLSSGPTPIAPLPQSASIGSASNGPPRSASVPLNPSSSGPAPLKTHQTGSRNPFGVPVAPAPPVPKVPTLFELSMSKPTTLQQPQTSDPSLTQSKQAFTGFGAAAGTNGSVIANVASEFALPTSQSTSSAQNTTGLSGLSFSPSLQTSASPIATGSTVVSNSLFSSLSSQPTGATSVTSPAALQPQTTGFSALKPFKPSSSFGAALLESLPPIPQSAPSTPPEQFKQPSTGSLGSSSLLNTQPTGATVGIGLRPQTTGLAGAANPFRATMFSLPTGPTVNAFSGGLTSNPTGSAFGAGIGGGLGTGLGPTPTGMPCQFGQGPTSAFGGPFGASASAPSLNTQQQQQQQQQTSQPPLI</sequence>
<gene>
    <name evidence="1" type="ORF">BDY19DRAFT_987805</name>
</gene>
<keyword evidence="2" id="KW-1185">Reference proteome</keyword>
<dbReference type="Proteomes" id="UP001055072">
    <property type="component" value="Unassembled WGS sequence"/>
</dbReference>
<accession>A0ACB8TPB4</accession>